<evidence type="ECO:0000313" key="3">
    <source>
        <dbReference type="Proteomes" id="UP001165143"/>
    </source>
</evidence>
<name>A0A9W6PR45_9ACTN</name>
<accession>A0A9W6PR45</accession>
<feature type="domain" description="MmyB-like transcription regulator ligand binding" evidence="1">
    <location>
        <begin position="43"/>
        <end position="198"/>
    </location>
</feature>
<proteinExistence type="predicted"/>
<dbReference type="Pfam" id="PF17765">
    <property type="entry name" value="MLTR_LBD"/>
    <property type="match status" value="1"/>
</dbReference>
<dbReference type="InterPro" id="IPR041413">
    <property type="entry name" value="MLTR_LBD"/>
</dbReference>
<dbReference type="Gene3D" id="3.30.450.180">
    <property type="match status" value="1"/>
</dbReference>
<protein>
    <recommendedName>
        <fullName evidence="1">MmyB-like transcription regulator ligand binding domain-containing protein</fullName>
    </recommendedName>
</protein>
<dbReference type="PANTHER" id="PTHR35010">
    <property type="entry name" value="BLL4672 PROTEIN-RELATED"/>
    <property type="match status" value="1"/>
</dbReference>
<reference evidence="2" key="1">
    <citation type="submission" date="2023-02" db="EMBL/GenBank/DDBJ databases">
        <title>Kitasatospora phosalacinea NBRC 14362.</title>
        <authorList>
            <person name="Ichikawa N."/>
            <person name="Sato H."/>
            <person name="Tonouchi N."/>
        </authorList>
    </citation>
    <scope>NUCLEOTIDE SEQUENCE</scope>
    <source>
        <strain evidence="2">NBRC 14362</strain>
    </source>
</reference>
<evidence type="ECO:0000313" key="2">
    <source>
        <dbReference type="EMBL" id="GLW59601.1"/>
    </source>
</evidence>
<organism evidence="2 3">
    <name type="scientific">Kitasatospora phosalacinea</name>
    <dbReference type="NCBI Taxonomy" id="2065"/>
    <lineage>
        <taxon>Bacteria</taxon>
        <taxon>Bacillati</taxon>
        <taxon>Actinomycetota</taxon>
        <taxon>Actinomycetes</taxon>
        <taxon>Kitasatosporales</taxon>
        <taxon>Streptomycetaceae</taxon>
        <taxon>Kitasatospora</taxon>
    </lineage>
</organism>
<comment type="caution">
    <text evidence="2">The sequence shown here is derived from an EMBL/GenBank/DDBJ whole genome shotgun (WGS) entry which is preliminary data.</text>
</comment>
<dbReference type="EMBL" id="BSRX01000102">
    <property type="protein sequence ID" value="GLW59601.1"/>
    <property type="molecule type" value="Genomic_DNA"/>
</dbReference>
<dbReference type="AlphaFoldDB" id="A0A9W6PR45"/>
<evidence type="ECO:0000259" key="1">
    <source>
        <dbReference type="Pfam" id="PF17765"/>
    </source>
</evidence>
<dbReference type="Proteomes" id="UP001165143">
    <property type="component" value="Unassembled WGS sequence"/>
</dbReference>
<sequence length="209" mass="23548">MLDNLATVLGLSSYERNYLYNVSRGESAAEPEAYSHSELRLPLQDLISSVGPVPAYICSQFGDLLAWNEAATEWLDDFGRFEEERRNTLLWMLTADVARERFVNWDVQARHLIARFRSDVATIQDSPRVAALVRELSERSPLFRRWWDEHEVAGPDCTAYPMRHPRYGAVPVRTLELLYQDASAGVKMVIHMPTEGLPADPGPDGGATG</sequence>
<gene>
    <name evidence="2" type="ORF">Kpho01_76110</name>
</gene>